<dbReference type="EMBL" id="FOJX01000003">
    <property type="protein sequence ID" value="SFA91734.1"/>
    <property type="molecule type" value="Genomic_DNA"/>
</dbReference>
<proteinExistence type="predicted"/>
<evidence type="ECO:0000313" key="1">
    <source>
        <dbReference type="EMBL" id="SFA91734.1"/>
    </source>
</evidence>
<accession>A0A1I0WT59</accession>
<name>A0A1I0WT59_SELRU</name>
<gene>
    <name evidence="1" type="ORF">SAMN05216587_103283</name>
</gene>
<dbReference type="AlphaFoldDB" id="A0A1I0WT59"/>
<organism evidence="1 2">
    <name type="scientific">Selenomonas ruminantium</name>
    <dbReference type="NCBI Taxonomy" id="971"/>
    <lineage>
        <taxon>Bacteria</taxon>
        <taxon>Bacillati</taxon>
        <taxon>Bacillota</taxon>
        <taxon>Negativicutes</taxon>
        <taxon>Selenomonadales</taxon>
        <taxon>Selenomonadaceae</taxon>
        <taxon>Selenomonas</taxon>
    </lineage>
</organism>
<dbReference type="InterPro" id="IPR025051">
    <property type="entry name" value="DUF3990"/>
</dbReference>
<reference evidence="1 2" key="1">
    <citation type="submission" date="2016-10" db="EMBL/GenBank/DDBJ databases">
        <authorList>
            <person name="de Groot N.N."/>
        </authorList>
    </citation>
    <scope>NUCLEOTIDE SEQUENCE [LARGE SCALE GENOMIC DNA]</scope>
    <source>
        <strain evidence="1 2">L14</strain>
    </source>
</reference>
<sequence length="159" mass="18669">MIVYHGSTEIITKPDVLHSYRLLDFGQGFYVTTVKDQAMRWARRKAALQKDKPAVVNCYQMTDDIDGLKHKTFPEDLMEWIDFVCKCRDGNTDYKDYDLISGKVANDKVFRVVDLYRTGIWEKDRALKEIKAYPNYDQIAFITQKAIDKLLVYDSYFEV</sequence>
<evidence type="ECO:0008006" key="3">
    <source>
        <dbReference type="Google" id="ProtNLM"/>
    </source>
</evidence>
<protein>
    <recommendedName>
        <fullName evidence="3">DUF3990 domain-containing protein</fullName>
    </recommendedName>
</protein>
<dbReference type="Pfam" id="PF13151">
    <property type="entry name" value="DUF3990"/>
    <property type="match status" value="1"/>
</dbReference>
<dbReference type="Proteomes" id="UP000183843">
    <property type="component" value="Unassembled WGS sequence"/>
</dbReference>
<dbReference type="RefSeq" id="WP_074814316.1">
    <property type="nucleotide sequence ID" value="NZ_FOJX01000003.1"/>
</dbReference>
<evidence type="ECO:0000313" key="2">
    <source>
        <dbReference type="Proteomes" id="UP000183843"/>
    </source>
</evidence>